<feature type="domain" description="DUF397" evidence="1">
    <location>
        <begin position="14"/>
        <end position="65"/>
    </location>
</feature>
<dbReference type="InterPro" id="IPR007278">
    <property type="entry name" value="DUF397"/>
</dbReference>
<reference evidence="2" key="1">
    <citation type="submission" date="2023-07" db="EMBL/GenBank/DDBJ databases">
        <title>Sequencing the genomes of 1000 actinobacteria strains.</title>
        <authorList>
            <person name="Klenk H.-P."/>
        </authorList>
    </citation>
    <scope>NUCLEOTIDE SEQUENCE</scope>
    <source>
        <strain evidence="2">DSM 44707</strain>
    </source>
</reference>
<proteinExistence type="predicted"/>
<dbReference type="Pfam" id="PF04149">
    <property type="entry name" value="DUF397"/>
    <property type="match status" value="1"/>
</dbReference>
<evidence type="ECO:0000313" key="3">
    <source>
        <dbReference type="Proteomes" id="UP001183643"/>
    </source>
</evidence>
<dbReference type="Proteomes" id="UP001183643">
    <property type="component" value="Unassembled WGS sequence"/>
</dbReference>
<protein>
    <recommendedName>
        <fullName evidence="1">DUF397 domain-containing protein</fullName>
    </recommendedName>
</protein>
<dbReference type="RefSeq" id="WP_310372178.1">
    <property type="nucleotide sequence ID" value="NZ_JAVDYB010000001.1"/>
</dbReference>
<dbReference type="EMBL" id="JAVDYB010000001">
    <property type="protein sequence ID" value="MDR7278948.1"/>
    <property type="molecule type" value="Genomic_DNA"/>
</dbReference>
<comment type="caution">
    <text evidence="2">The sequence shown here is derived from an EMBL/GenBank/DDBJ whole genome shotgun (WGS) entry which is preliminary data.</text>
</comment>
<accession>A0AAE3YS35</accession>
<organism evidence="2 3">
    <name type="scientific">Catenuloplanes atrovinosus</name>
    <dbReference type="NCBI Taxonomy" id="137266"/>
    <lineage>
        <taxon>Bacteria</taxon>
        <taxon>Bacillati</taxon>
        <taxon>Actinomycetota</taxon>
        <taxon>Actinomycetes</taxon>
        <taxon>Micromonosporales</taxon>
        <taxon>Micromonosporaceae</taxon>
        <taxon>Catenuloplanes</taxon>
    </lineage>
</organism>
<sequence>MITHIPDASTIAVEWHKSSRSASHGQCLEVADLGDTIALRNSREPTGPALVLTVGEMEAFVEGAKSGEFDRYYIFRR</sequence>
<evidence type="ECO:0000313" key="2">
    <source>
        <dbReference type="EMBL" id="MDR7278948.1"/>
    </source>
</evidence>
<name>A0AAE3YS35_9ACTN</name>
<keyword evidence="3" id="KW-1185">Reference proteome</keyword>
<dbReference type="AlphaFoldDB" id="A0AAE3YS35"/>
<evidence type="ECO:0000259" key="1">
    <source>
        <dbReference type="Pfam" id="PF04149"/>
    </source>
</evidence>
<gene>
    <name evidence="2" type="ORF">J2S41_005726</name>
</gene>